<proteinExistence type="predicted"/>
<dbReference type="PROSITE" id="PS50914">
    <property type="entry name" value="BON"/>
    <property type="match status" value="1"/>
</dbReference>
<dbReference type="Gene3D" id="3.30.1340.30">
    <property type="match status" value="1"/>
</dbReference>
<feature type="domain" description="BON" evidence="1">
    <location>
        <begin position="22"/>
        <end position="90"/>
    </location>
</feature>
<dbReference type="Proteomes" id="UP000315010">
    <property type="component" value="Unassembled WGS sequence"/>
</dbReference>
<name>A0A5C5Z000_9BACT</name>
<dbReference type="Pfam" id="PF04972">
    <property type="entry name" value="BON"/>
    <property type="match status" value="1"/>
</dbReference>
<organism evidence="2 3">
    <name type="scientific">Novipirellula herctigrandis</name>
    <dbReference type="NCBI Taxonomy" id="2527986"/>
    <lineage>
        <taxon>Bacteria</taxon>
        <taxon>Pseudomonadati</taxon>
        <taxon>Planctomycetota</taxon>
        <taxon>Planctomycetia</taxon>
        <taxon>Pirellulales</taxon>
        <taxon>Pirellulaceae</taxon>
        <taxon>Novipirellula</taxon>
    </lineage>
</organism>
<dbReference type="EMBL" id="SJPJ01000001">
    <property type="protein sequence ID" value="TWT80157.1"/>
    <property type="molecule type" value="Genomic_DNA"/>
</dbReference>
<gene>
    <name evidence="2" type="ORF">CA13_15700</name>
</gene>
<dbReference type="RefSeq" id="WP_146395236.1">
    <property type="nucleotide sequence ID" value="NZ_SJPJ01000001.1"/>
</dbReference>
<dbReference type="InterPro" id="IPR007055">
    <property type="entry name" value="BON_dom"/>
</dbReference>
<comment type="caution">
    <text evidence="2">The sequence shown here is derived from an EMBL/GenBank/DDBJ whole genome shotgun (WGS) entry which is preliminary data.</text>
</comment>
<keyword evidence="3" id="KW-1185">Reference proteome</keyword>
<dbReference type="OrthoDB" id="291621at2"/>
<dbReference type="AlphaFoldDB" id="A0A5C5Z000"/>
<evidence type="ECO:0000313" key="3">
    <source>
        <dbReference type="Proteomes" id="UP000315010"/>
    </source>
</evidence>
<reference evidence="2 3" key="1">
    <citation type="submission" date="2019-02" db="EMBL/GenBank/DDBJ databases">
        <title>Deep-cultivation of Planctomycetes and their phenomic and genomic characterization uncovers novel biology.</title>
        <authorList>
            <person name="Wiegand S."/>
            <person name="Jogler M."/>
            <person name="Boedeker C."/>
            <person name="Pinto D."/>
            <person name="Vollmers J."/>
            <person name="Rivas-Marin E."/>
            <person name="Kohn T."/>
            <person name="Peeters S.H."/>
            <person name="Heuer A."/>
            <person name="Rast P."/>
            <person name="Oberbeckmann S."/>
            <person name="Bunk B."/>
            <person name="Jeske O."/>
            <person name="Meyerdierks A."/>
            <person name="Storesund J.E."/>
            <person name="Kallscheuer N."/>
            <person name="Luecker S."/>
            <person name="Lage O.M."/>
            <person name="Pohl T."/>
            <person name="Merkel B.J."/>
            <person name="Hornburger P."/>
            <person name="Mueller R.-W."/>
            <person name="Bruemmer F."/>
            <person name="Labrenz M."/>
            <person name="Spormann A.M."/>
            <person name="Op Den Camp H."/>
            <person name="Overmann J."/>
            <person name="Amann R."/>
            <person name="Jetten M.S.M."/>
            <person name="Mascher T."/>
            <person name="Medema M.H."/>
            <person name="Devos D.P."/>
            <person name="Kaster A.-K."/>
            <person name="Ovreas L."/>
            <person name="Rohde M."/>
            <person name="Galperin M.Y."/>
            <person name="Jogler C."/>
        </authorList>
    </citation>
    <scope>NUCLEOTIDE SEQUENCE [LARGE SCALE GENOMIC DNA]</scope>
    <source>
        <strain evidence="2 3">CA13</strain>
    </source>
</reference>
<evidence type="ECO:0000313" key="2">
    <source>
        <dbReference type="EMBL" id="TWT80157.1"/>
    </source>
</evidence>
<protein>
    <submittedName>
        <fullName evidence="2">BON domain protein</fullName>
    </submittedName>
</protein>
<accession>A0A5C5Z000</accession>
<evidence type="ECO:0000259" key="1">
    <source>
        <dbReference type="PROSITE" id="PS50914"/>
    </source>
</evidence>
<sequence>MNALIEYRHVGGETGFVVDKRAAGRIDQDVRAKLESAHQPALRAVSCEFRQGVLQLRGRVDSFYLKQLAQEQVRRVDGVTSIINNIYVVGPANLDKNAPD</sequence>